<comment type="caution">
    <text evidence="3">The sequence shown here is derived from an EMBL/GenBank/DDBJ whole genome shotgun (WGS) entry which is preliminary data.</text>
</comment>
<dbReference type="Proteomes" id="UP000293142">
    <property type="component" value="Unassembled WGS sequence"/>
</dbReference>
<accession>A0A4Q9DL85</accession>
<name>A0A4Q9DL85_9BACL</name>
<dbReference type="EMBL" id="SIRE01000016">
    <property type="protein sequence ID" value="TBL75731.1"/>
    <property type="molecule type" value="Genomic_DNA"/>
</dbReference>
<reference evidence="3 4" key="1">
    <citation type="submission" date="2019-02" db="EMBL/GenBank/DDBJ databases">
        <title>Paenibacillus sp. nov., isolated from surface-sterilized tissue of Thalictrum simplex L.</title>
        <authorList>
            <person name="Tuo L."/>
        </authorList>
    </citation>
    <scope>NUCLEOTIDE SEQUENCE [LARGE SCALE GENOMIC DNA]</scope>
    <source>
        <strain evidence="3 4">N2SHLJ1</strain>
    </source>
</reference>
<proteinExistence type="predicted"/>
<sequence>MLKKAVLVVGLLCLPLSSIADAHPGRTDANGGHTCRTNCEKWGLKYGEYHYHNGGSTSGSTSGSGSKASPSSIQTDLSPKEKIPEGTVKVKLPSYKIFINKQQVLNASSKYPIFEYKDITYIPMTWNYTQALGIENKWDPEIGLIIRKTDNKAAKLNADPGIPASQLYAKLPDFNVFINDAWVDNSQEEYPILVLNDITYFPLTWQYAVEELGLTTKLDNDSFYISK</sequence>
<keyword evidence="4" id="KW-1185">Reference proteome</keyword>
<protein>
    <submittedName>
        <fullName evidence="3">YHYH domain-containing protein</fullName>
    </submittedName>
</protein>
<evidence type="ECO:0000313" key="4">
    <source>
        <dbReference type="Proteomes" id="UP000293142"/>
    </source>
</evidence>
<feature type="region of interest" description="Disordered" evidence="1">
    <location>
        <begin position="56"/>
        <end position="80"/>
    </location>
</feature>
<organism evidence="3 4">
    <name type="scientific">Paenibacillus thalictri</name>
    <dbReference type="NCBI Taxonomy" id="2527873"/>
    <lineage>
        <taxon>Bacteria</taxon>
        <taxon>Bacillati</taxon>
        <taxon>Bacillota</taxon>
        <taxon>Bacilli</taxon>
        <taxon>Bacillales</taxon>
        <taxon>Paenibacillaceae</taxon>
        <taxon>Paenibacillus</taxon>
    </lineage>
</organism>
<gene>
    <name evidence="3" type="ORF">EYB31_22350</name>
</gene>
<evidence type="ECO:0000256" key="2">
    <source>
        <dbReference type="SAM" id="SignalP"/>
    </source>
</evidence>
<evidence type="ECO:0000256" key="1">
    <source>
        <dbReference type="SAM" id="MobiDB-lite"/>
    </source>
</evidence>
<dbReference type="AlphaFoldDB" id="A0A4Q9DL85"/>
<dbReference type="NCBIfam" id="NF033223">
    <property type="entry name" value="YHYH_alt"/>
    <property type="match status" value="1"/>
</dbReference>
<feature type="signal peptide" evidence="2">
    <location>
        <begin position="1"/>
        <end position="22"/>
    </location>
</feature>
<feature type="compositionally biased region" description="Low complexity" evidence="1">
    <location>
        <begin position="56"/>
        <end position="72"/>
    </location>
</feature>
<feature type="chain" id="PRO_5020449687" evidence="2">
    <location>
        <begin position="23"/>
        <end position="227"/>
    </location>
</feature>
<dbReference type="OrthoDB" id="1656058at2"/>
<evidence type="ECO:0000313" key="3">
    <source>
        <dbReference type="EMBL" id="TBL75731.1"/>
    </source>
</evidence>
<dbReference type="InterPro" id="IPR047773">
    <property type="entry name" value="YHYH_dom_bact"/>
</dbReference>
<keyword evidence="2" id="KW-0732">Signal</keyword>
<dbReference type="RefSeq" id="WP_131015643.1">
    <property type="nucleotide sequence ID" value="NZ_SIRE01000016.1"/>
</dbReference>